<keyword evidence="1" id="KW-1133">Transmembrane helix</keyword>
<name>A0ABR6ZKK1_9BURK</name>
<feature type="transmembrane region" description="Helical" evidence="1">
    <location>
        <begin position="12"/>
        <end position="32"/>
    </location>
</feature>
<evidence type="ECO:0000313" key="2">
    <source>
        <dbReference type="EMBL" id="MBC3916441.1"/>
    </source>
</evidence>
<sequence>MSMTTEVYNAWYILLQVIIGVAVIATFMVYYFQLLAMRKATLGQNLFAIHTFVFEESFRQDRSTLLTLGESGKLLNDWTIEERRAAERVCAAYDLVALTVSYGVVPFNLISDLRYSMTKCHNVAEPLLKEVRMRRTPDLWHHFTSIVKRF</sequence>
<keyword evidence="1" id="KW-0472">Membrane</keyword>
<keyword evidence="3" id="KW-1185">Reference proteome</keyword>
<dbReference type="RefSeq" id="WP_186945661.1">
    <property type="nucleotide sequence ID" value="NZ_JACOGF010000001.1"/>
</dbReference>
<accession>A0ABR6ZKK1</accession>
<comment type="caution">
    <text evidence="2">The sequence shown here is derived from an EMBL/GenBank/DDBJ whole genome shotgun (WGS) entry which is preliminary data.</text>
</comment>
<dbReference type="InterPro" id="IPR031876">
    <property type="entry name" value="DUF4760"/>
</dbReference>
<keyword evidence="1" id="KW-0812">Transmembrane</keyword>
<protein>
    <submittedName>
        <fullName evidence="2">Uncharacterized protein</fullName>
    </submittedName>
</protein>
<reference evidence="2 3" key="1">
    <citation type="submission" date="2020-08" db="EMBL/GenBank/DDBJ databases">
        <title>Novel species isolated from subtropical streams in China.</title>
        <authorList>
            <person name="Lu H."/>
        </authorList>
    </citation>
    <scope>NUCLEOTIDE SEQUENCE [LARGE SCALE GENOMIC DNA]</scope>
    <source>
        <strain evidence="2 3">CY18W</strain>
    </source>
</reference>
<evidence type="ECO:0000313" key="3">
    <source>
        <dbReference type="Proteomes" id="UP000650424"/>
    </source>
</evidence>
<evidence type="ECO:0000256" key="1">
    <source>
        <dbReference type="SAM" id="Phobius"/>
    </source>
</evidence>
<dbReference type="Pfam" id="PF15956">
    <property type="entry name" value="DUF4760"/>
    <property type="match status" value="1"/>
</dbReference>
<dbReference type="Proteomes" id="UP000650424">
    <property type="component" value="Unassembled WGS sequence"/>
</dbReference>
<organism evidence="2 3">
    <name type="scientific">Undibacterium hunanense</name>
    <dbReference type="NCBI Taxonomy" id="2762292"/>
    <lineage>
        <taxon>Bacteria</taxon>
        <taxon>Pseudomonadati</taxon>
        <taxon>Pseudomonadota</taxon>
        <taxon>Betaproteobacteria</taxon>
        <taxon>Burkholderiales</taxon>
        <taxon>Oxalobacteraceae</taxon>
        <taxon>Undibacterium</taxon>
    </lineage>
</organism>
<proteinExistence type="predicted"/>
<gene>
    <name evidence="2" type="ORF">H8L32_02970</name>
</gene>
<dbReference type="EMBL" id="JACOGF010000001">
    <property type="protein sequence ID" value="MBC3916441.1"/>
    <property type="molecule type" value="Genomic_DNA"/>
</dbReference>